<sequence>MLNGAPVGSIGFANSPSSGWMTGPLFLKVLQHIQKTVRCTKDDQILILLDNHESHCTIDAINFSRENGMVLLTFPPHCTHKLQPLDVAVNSPFKAKLAVAQNDWLLNHPGKTITIHDLASIVTLAYNASHTINNITSGFSAAGIYPFSRNKFTDDDFECSEVTNMPVPAQQAPLIVASENVAIDQTDEMLFQVSASVHRSDNNNALNATDLDVDQSVITVTQAIEASQIVVPAPSAIDSDATDAEDIELDQSVITPTKAIDTGPVVANFENMSQLTTTNTTSQPLHKLDHEVDEFATITEATDKAPIGLIIPEAIRPYPKAAPRTGRKGRKKGSSRILTDTPEKHAIEAAYLDRIKRKPSIVPLSKRGKSTAKNTSTKTKKKKTSQGDQSNSESDGNISLHDDSDMDASDSLSSSEFDAQVAEGESIQYLRNEDLNENDYVLVKCHSTKNDAQMYFVAIIKRKDKSMFLVSFMKKKFGYKFLFPDKEDQSFIPITDVVKKLPKPCPAGGTSRTAALLTFKFDFSKFKLG</sequence>
<dbReference type="OrthoDB" id="4327074at2759"/>
<dbReference type="GO" id="GO:0003677">
    <property type="term" value="F:DNA binding"/>
    <property type="evidence" value="ECO:0007669"/>
    <property type="project" value="TreeGrafter"/>
</dbReference>
<dbReference type="EMBL" id="OV170234">
    <property type="protein sequence ID" value="CAH0720063.1"/>
    <property type="molecule type" value="Genomic_DNA"/>
</dbReference>
<organism evidence="3 4">
    <name type="scientific">Brenthis ino</name>
    <name type="common">lesser marbled fritillary</name>
    <dbReference type="NCBI Taxonomy" id="405034"/>
    <lineage>
        <taxon>Eukaryota</taxon>
        <taxon>Metazoa</taxon>
        <taxon>Ecdysozoa</taxon>
        <taxon>Arthropoda</taxon>
        <taxon>Hexapoda</taxon>
        <taxon>Insecta</taxon>
        <taxon>Pterygota</taxon>
        <taxon>Neoptera</taxon>
        <taxon>Endopterygota</taxon>
        <taxon>Lepidoptera</taxon>
        <taxon>Glossata</taxon>
        <taxon>Ditrysia</taxon>
        <taxon>Papilionoidea</taxon>
        <taxon>Nymphalidae</taxon>
        <taxon>Heliconiinae</taxon>
        <taxon>Argynnini</taxon>
        <taxon>Brenthis</taxon>
    </lineage>
</organism>
<feature type="domain" description="DDE-1" evidence="2">
    <location>
        <begin position="17"/>
        <end position="139"/>
    </location>
</feature>
<protein>
    <recommendedName>
        <fullName evidence="2">DDE-1 domain-containing protein</fullName>
    </recommendedName>
</protein>
<evidence type="ECO:0000259" key="2">
    <source>
        <dbReference type="Pfam" id="PF03184"/>
    </source>
</evidence>
<accession>A0A8J9UGZ1</accession>
<proteinExistence type="predicted"/>
<dbReference type="Proteomes" id="UP000838878">
    <property type="component" value="Chromosome 14"/>
</dbReference>
<feature type="compositionally biased region" description="Polar residues" evidence="1">
    <location>
        <begin position="386"/>
        <end position="397"/>
    </location>
</feature>
<evidence type="ECO:0000313" key="3">
    <source>
        <dbReference type="EMBL" id="CAH0720063.1"/>
    </source>
</evidence>
<evidence type="ECO:0000313" key="4">
    <source>
        <dbReference type="Proteomes" id="UP000838878"/>
    </source>
</evidence>
<feature type="region of interest" description="Disordered" evidence="1">
    <location>
        <begin position="360"/>
        <end position="417"/>
    </location>
</feature>
<feature type="compositionally biased region" description="Basic residues" evidence="1">
    <location>
        <begin position="325"/>
        <end position="334"/>
    </location>
</feature>
<dbReference type="InterPro" id="IPR004875">
    <property type="entry name" value="DDE_SF_endonuclease_dom"/>
</dbReference>
<evidence type="ECO:0000256" key="1">
    <source>
        <dbReference type="SAM" id="MobiDB-lite"/>
    </source>
</evidence>
<dbReference type="GO" id="GO:0005634">
    <property type="term" value="C:nucleus"/>
    <property type="evidence" value="ECO:0007669"/>
    <property type="project" value="TreeGrafter"/>
</dbReference>
<dbReference type="InterPro" id="IPR050863">
    <property type="entry name" value="CenT-Element_Derived"/>
</dbReference>
<dbReference type="PANTHER" id="PTHR19303:SF71">
    <property type="entry name" value="ZINC FINGER PHD-TYPE DOMAIN-CONTAINING PROTEIN"/>
    <property type="match status" value="1"/>
</dbReference>
<reference evidence="3" key="1">
    <citation type="submission" date="2021-12" db="EMBL/GenBank/DDBJ databases">
        <authorList>
            <person name="Martin H S."/>
        </authorList>
    </citation>
    <scope>NUCLEOTIDE SEQUENCE</scope>
</reference>
<feature type="region of interest" description="Disordered" evidence="1">
    <location>
        <begin position="318"/>
        <end position="342"/>
    </location>
</feature>
<feature type="non-terminal residue" evidence="3">
    <location>
        <position position="529"/>
    </location>
</feature>
<name>A0A8J9UGZ1_9NEOP</name>
<dbReference type="AlphaFoldDB" id="A0A8J9UGZ1"/>
<keyword evidence="4" id="KW-1185">Reference proteome</keyword>
<gene>
    <name evidence="3" type="ORF">BINO364_LOCUS6335</name>
</gene>
<dbReference type="PANTHER" id="PTHR19303">
    <property type="entry name" value="TRANSPOSON"/>
    <property type="match status" value="1"/>
</dbReference>
<dbReference type="Pfam" id="PF03184">
    <property type="entry name" value="DDE_1"/>
    <property type="match status" value="1"/>
</dbReference>